<evidence type="ECO:0000313" key="5">
    <source>
        <dbReference type="EMBL" id="KAK5086078.1"/>
    </source>
</evidence>
<accession>A0ABR0K3Z9</accession>
<proteinExistence type="inferred from homology"/>
<comment type="subcellular location">
    <subcellularLocation>
        <location evidence="1">Mitochondrion</location>
    </subcellularLocation>
</comment>
<evidence type="ECO:0000256" key="4">
    <source>
        <dbReference type="SAM" id="MobiDB-lite"/>
    </source>
</evidence>
<gene>
    <name evidence="5" type="ORF">LTR24_007083</name>
</gene>
<evidence type="ECO:0000313" key="6">
    <source>
        <dbReference type="Proteomes" id="UP001345013"/>
    </source>
</evidence>
<comment type="similarity">
    <text evidence="3">Belongs to the alpha-ketoglutarate dehydrogenase component 4 family.</text>
</comment>
<dbReference type="InterPro" id="IPR020373">
    <property type="entry name" value="Kgd4/YMR-31"/>
</dbReference>
<feature type="region of interest" description="Disordered" evidence="4">
    <location>
        <begin position="19"/>
        <end position="107"/>
    </location>
</feature>
<dbReference type="PANTHER" id="PTHR31601">
    <property type="entry name" value="28S RIBOSOMAL PROTEIN S36, MITOCHONDRIAL"/>
    <property type="match status" value="1"/>
</dbReference>
<evidence type="ECO:0000256" key="1">
    <source>
        <dbReference type="ARBA" id="ARBA00004173"/>
    </source>
</evidence>
<dbReference type="Pfam" id="PF10937">
    <property type="entry name" value="Kgd4-YMR31"/>
    <property type="match status" value="1"/>
</dbReference>
<dbReference type="Proteomes" id="UP001345013">
    <property type="component" value="Unassembled WGS sequence"/>
</dbReference>
<keyword evidence="6" id="KW-1185">Reference proteome</keyword>
<protein>
    <submittedName>
        <fullName evidence="5">Uncharacterized protein</fullName>
    </submittedName>
</protein>
<dbReference type="EMBL" id="JAVRRG010000101">
    <property type="protein sequence ID" value="KAK5086078.1"/>
    <property type="molecule type" value="Genomic_DNA"/>
</dbReference>
<name>A0ABR0K3Z9_9EURO</name>
<sequence length="142" mass="15356">MLRPTAILRASQARTPLIKFIGKRSHPKQVDHTPQRHPASPTHELPESFANYRKKAQQHGPLGGQQTGNGSSAPRPSTSGQRAMGGPMTYGAIGGTPGSKLGPIKPKEGEYFDVSELPRRFQKKVWSDEEMDAVASGGASLW</sequence>
<evidence type="ECO:0000256" key="3">
    <source>
        <dbReference type="ARBA" id="ARBA00043970"/>
    </source>
</evidence>
<dbReference type="PANTHER" id="PTHR31601:SF2">
    <property type="entry name" value="ALPHA-KETOGLUTARATE DEHYDROGENASE COMPONENT 4"/>
    <property type="match status" value="1"/>
</dbReference>
<reference evidence="5 6" key="1">
    <citation type="submission" date="2023-08" db="EMBL/GenBank/DDBJ databases">
        <title>Black Yeasts Isolated from many extreme environments.</title>
        <authorList>
            <person name="Coleine C."/>
            <person name="Stajich J.E."/>
            <person name="Selbmann L."/>
        </authorList>
    </citation>
    <scope>NUCLEOTIDE SEQUENCE [LARGE SCALE GENOMIC DNA]</scope>
    <source>
        <strain evidence="5 6">CCFEE 5885</strain>
    </source>
</reference>
<keyword evidence="2" id="KW-0496">Mitochondrion</keyword>
<evidence type="ECO:0000256" key="2">
    <source>
        <dbReference type="ARBA" id="ARBA00023128"/>
    </source>
</evidence>
<feature type="compositionally biased region" description="Polar residues" evidence="4">
    <location>
        <begin position="68"/>
        <end position="81"/>
    </location>
</feature>
<organism evidence="5 6">
    <name type="scientific">Lithohypha guttulata</name>
    <dbReference type="NCBI Taxonomy" id="1690604"/>
    <lineage>
        <taxon>Eukaryota</taxon>
        <taxon>Fungi</taxon>
        <taxon>Dikarya</taxon>
        <taxon>Ascomycota</taxon>
        <taxon>Pezizomycotina</taxon>
        <taxon>Eurotiomycetes</taxon>
        <taxon>Chaetothyriomycetidae</taxon>
        <taxon>Chaetothyriales</taxon>
        <taxon>Trichomeriaceae</taxon>
        <taxon>Lithohypha</taxon>
    </lineage>
</organism>
<comment type="caution">
    <text evidence="5">The sequence shown here is derived from an EMBL/GenBank/DDBJ whole genome shotgun (WGS) entry which is preliminary data.</text>
</comment>